<dbReference type="SUPFAM" id="SSF144052">
    <property type="entry name" value="Thermophilic metalloprotease-like"/>
    <property type="match status" value="1"/>
</dbReference>
<comment type="cofactor">
    <cofactor evidence="2">
        <name>Mg(2+)</name>
        <dbReference type="ChEBI" id="CHEBI:18420"/>
    </cofactor>
</comment>
<protein>
    <submittedName>
        <fullName evidence="10">Aminopeptidase</fullName>
    </submittedName>
</protein>
<dbReference type="InterPro" id="IPR000787">
    <property type="entry name" value="Peptidase_M29"/>
</dbReference>
<sequence>MDSRIEKLSVQLTEYAVDLKKGEKVLIAYDGKETLPLVQQLIRDAYRLGAMPFVEERNDRVLRELLMGASQSQLRIQCSAELTRMKEMDAYISVRGGDNITELSDVPADKLKLYGRMMQPVLDRRLNHTKWVVSRYPNPSMAQLSGKSLAAFEDFYFQVCNMDYQRMSKAMDALVDMMNRTDRVRLVGPGTDLTFSIKDIPAIKCDGKMNIPDGEVYTAPVRDSMNGVITYNAPSEMQGFVYENVRFEIENGRIVDAQANDTARINEYLDSDEGARYFGEFAIGVNPFILEPMKDILFDEKICGSIHLTPGMAYEDADNGNRSSVHWDLVLIQRLEYGGGEIWFDDRLVRKDGLFVVEELLALNPGELIGHSHPFSC</sequence>
<dbReference type="InterPro" id="IPR052170">
    <property type="entry name" value="M29_Exopeptidase"/>
</dbReference>
<reference evidence="10 11" key="1">
    <citation type="submission" date="2018-08" db="EMBL/GenBank/DDBJ databases">
        <title>Murine metabolic-syndrome-specific gut microbial biobank.</title>
        <authorList>
            <person name="Liu C."/>
        </authorList>
    </citation>
    <scope>NUCLEOTIDE SEQUENCE [LARGE SCALE GENOMIC DNA]</scope>
    <source>
        <strain evidence="10 11">28</strain>
    </source>
</reference>
<dbReference type="Gene3D" id="3.40.1830.10">
    <property type="entry name" value="Thermophilic metalloprotease (M29)"/>
    <property type="match status" value="1"/>
</dbReference>
<evidence type="ECO:0000313" key="10">
    <source>
        <dbReference type="EMBL" id="NBH62631.1"/>
    </source>
</evidence>
<keyword evidence="6" id="KW-0645">Protease</keyword>
<evidence type="ECO:0000256" key="7">
    <source>
        <dbReference type="ARBA" id="ARBA00022723"/>
    </source>
</evidence>
<evidence type="ECO:0000256" key="8">
    <source>
        <dbReference type="ARBA" id="ARBA00022801"/>
    </source>
</evidence>
<keyword evidence="9" id="KW-0482">Metalloprotease</keyword>
<comment type="caution">
    <text evidence="10">The sequence shown here is derived from an EMBL/GenBank/DDBJ whole genome shotgun (WGS) entry which is preliminary data.</text>
</comment>
<dbReference type="InterPro" id="IPR035097">
    <property type="entry name" value="M29_N-terminal"/>
</dbReference>
<evidence type="ECO:0000256" key="9">
    <source>
        <dbReference type="ARBA" id="ARBA00023049"/>
    </source>
</evidence>
<dbReference type="GO" id="GO:0008237">
    <property type="term" value="F:metallopeptidase activity"/>
    <property type="evidence" value="ECO:0007669"/>
    <property type="project" value="UniProtKB-KW"/>
</dbReference>
<keyword evidence="8" id="KW-0378">Hydrolase</keyword>
<dbReference type="GO" id="GO:0004177">
    <property type="term" value="F:aminopeptidase activity"/>
    <property type="evidence" value="ECO:0007669"/>
    <property type="project" value="UniProtKB-KW"/>
</dbReference>
<evidence type="ECO:0000256" key="2">
    <source>
        <dbReference type="ARBA" id="ARBA00001946"/>
    </source>
</evidence>
<keyword evidence="7" id="KW-0479">Metal-binding</keyword>
<dbReference type="GO" id="GO:0046872">
    <property type="term" value="F:metal ion binding"/>
    <property type="evidence" value="ECO:0007669"/>
    <property type="project" value="UniProtKB-KW"/>
</dbReference>
<dbReference type="Proteomes" id="UP000446866">
    <property type="component" value="Unassembled WGS sequence"/>
</dbReference>
<name>A0A845QNH2_9FIRM</name>
<comment type="cofactor">
    <cofactor evidence="1">
        <name>Co(2+)</name>
        <dbReference type="ChEBI" id="CHEBI:48828"/>
    </cofactor>
</comment>
<evidence type="ECO:0000256" key="3">
    <source>
        <dbReference type="ARBA" id="ARBA00001947"/>
    </source>
</evidence>
<keyword evidence="5 10" id="KW-0031">Aminopeptidase</keyword>
<dbReference type="Pfam" id="PF02073">
    <property type="entry name" value="Peptidase_M29"/>
    <property type="match status" value="1"/>
</dbReference>
<keyword evidence="11" id="KW-1185">Reference proteome</keyword>
<accession>A0A845QNH2</accession>
<evidence type="ECO:0000256" key="1">
    <source>
        <dbReference type="ARBA" id="ARBA00001941"/>
    </source>
</evidence>
<dbReference type="EMBL" id="QXWK01000030">
    <property type="protein sequence ID" value="NBH62631.1"/>
    <property type="molecule type" value="Genomic_DNA"/>
</dbReference>
<evidence type="ECO:0000256" key="6">
    <source>
        <dbReference type="ARBA" id="ARBA00022670"/>
    </source>
</evidence>
<evidence type="ECO:0000256" key="5">
    <source>
        <dbReference type="ARBA" id="ARBA00022438"/>
    </source>
</evidence>
<dbReference type="PANTHER" id="PTHR34448:SF1">
    <property type="entry name" value="BLL6088 PROTEIN"/>
    <property type="match status" value="1"/>
</dbReference>
<organism evidence="10 11">
    <name type="scientific">Anaerotruncus colihominis</name>
    <dbReference type="NCBI Taxonomy" id="169435"/>
    <lineage>
        <taxon>Bacteria</taxon>
        <taxon>Bacillati</taxon>
        <taxon>Bacillota</taxon>
        <taxon>Clostridia</taxon>
        <taxon>Eubacteriales</taxon>
        <taxon>Oscillospiraceae</taxon>
        <taxon>Anaerotruncus</taxon>
    </lineage>
</organism>
<proteinExistence type="inferred from homology"/>
<dbReference type="AlphaFoldDB" id="A0A845QNH2"/>
<evidence type="ECO:0000256" key="4">
    <source>
        <dbReference type="ARBA" id="ARBA00008236"/>
    </source>
</evidence>
<gene>
    <name evidence="10" type="ORF">D0435_13325</name>
</gene>
<evidence type="ECO:0000313" key="11">
    <source>
        <dbReference type="Proteomes" id="UP000446866"/>
    </source>
</evidence>
<comment type="similarity">
    <text evidence="4">Belongs to the peptidase M29 family.</text>
</comment>
<dbReference type="RefSeq" id="WP_160202918.1">
    <property type="nucleotide sequence ID" value="NZ_QXWK01000030.1"/>
</dbReference>
<dbReference type="PANTHER" id="PTHR34448">
    <property type="entry name" value="AMINOPEPTIDASE"/>
    <property type="match status" value="1"/>
</dbReference>
<comment type="cofactor">
    <cofactor evidence="3">
        <name>Zn(2+)</name>
        <dbReference type="ChEBI" id="CHEBI:29105"/>
    </cofactor>
</comment>
<dbReference type="GO" id="GO:0006508">
    <property type="term" value="P:proteolysis"/>
    <property type="evidence" value="ECO:0007669"/>
    <property type="project" value="UniProtKB-KW"/>
</dbReference>